<dbReference type="CDD" id="cd07914">
    <property type="entry name" value="IGPD"/>
    <property type="match status" value="1"/>
</dbReference>
<dbReference type="InterPro" id="IPR000807">
    <property type="entry name" value="ImidazoleglycerolP_deHydtase"/>
</dbReference>
<dbReference type="EMBL" id="JAUSUE010000004">
    <property type="protein sequence ID" value="MDQ0203110.1"/>
    <property type="molecule type" value="Genomic_DNA"/>
</dbReference>
<dbReference type="RefSeq" id="WP_196603530.1">
    <property type="nucleotide sequence ID" value="NZ_CP116940.1"/>
</dbReference>
<comment type="subcellular location">
    <subcellularLocation>
        <location evidence="5 6">Cytoplasm</location>
    </subcellularLocation>
</comment>
<gene>
    <name evidence="5" type="primary">hisB</name>
    <name evidence="7" type="ORF">J2S01_000817</name>
</gene>
<dbReference type="Gene3D" id="3.30.230.40">
    <property type="entry name" value="Imidazole glycerol phosphate dehydratase, domain 1"/>
    <property type="match status" value="2"/>
</dbReference>
<evidence type="ECO:0000313" key="7">
    <source>
        <dbReference type="EMBL" id="MDQ0203110.1"/>
    </source>
</evidence>
<dbReference type="PROSITE" id="PS00955">
    <property type="entry name" value="IGP_DEHYDRATASE_2"/>
    <property type="match status" value="1"/>
</dbReference>
<dbReference type="PANTHER" id="PTHR23133:SF2">
    <property type="entry name" value="IMIDAZOLEGLYCEROL-PHOSPHATE DEHYDRATASE"/>
    <property type="match status" value="1"/>
</dbReference>
<dbReference type="GO" id="GO:0004424">
    <property type="term" value="F:imidazoleglycerol-phosphate dehydratase activity"/>
    <property type="evidence" value="ECO:0007669"/>
    <property type="project" value="UniProtKB-EC"/>
</dbReference>
<keyword evidence="5" id="KW-0963">Cytoplasm</keyword>
<evidence type="ECO:0000256" key="4">
    <source>
        <dbReference type="ARBA" id="ARBA00023239"/>
    </source>
</evidence>
<dbReference type="Proteomes" id="UP001239167">
    <property type="component" value="Unassembled WGS sequence"/>
</dbReference>
<dbReference type="NCBIfam" id="NF002107">
    <property type="entry name" value="PRK00951.1-2"/>
    <property type="match status" value="1"/>
</dbReference>
<keyword evidence="4 5" id="KW-0456">Lyase</keyword>
<dbReference type="EC" id="4.2.1.19" evidence="5 6"/>
<dbReference type="PROSITE" id="PS00954">
    <property type="entry name" value="IGP_DEHYDRATASE_1"/>
    <property type="match status" value="1"/>
</dbReference>
<dbReference type="NCBIfam" id="NF002114">
    <property type="entry name" value="PRK00951.2-4"/>
    <property type="match status" value="1"/>
</dbReference>
<protein>
    <recommendedName>
        <fullName evidence="5 6">Imidazoleglycerol-phosphate dehydratase</fullName>
        <shortName evidence="5">IGPD</shortName>
        <ecNumber evidence="5 6">4.2.1.19</ecNumber>
    </recommendedName>
</protein>
<dbReference type="NCBIfam" id="NF002111">
    <property type="entry name" value="PRK00951.2-1"/>
    <property type="match status" value="1"/>
</dbReference>
<organism evidence="7 8">
    <name type="scientific">Pectinatus haikarae</name>
    <dbReference type="NCBI Taxonomy" id="349096"/>
    <lineage>
        <taxon>Bacteria</taxon>
        <taxon>Bacillati</taxon>
        <taxon>Bacillota</taxon>
        <taxon>Negativicutes</taxon>
        <taxon>Selenomonadales</taxon>
        <taxon>Selenomonadaceae</taxon>
        <taxon>Pectinatus</taxon>
    </lineage>
</organism>
<evidence type="ECO:0000256" key="3">
    <source>
        <dbReference type="ARBA" id="ARBA00023102"/>
    </source>
</evidence>
<keyword evidence="8" id="KW-1185">Reference proteome</keyword>
<name>A0ABT9Y5L1_9FIRM</name>
<accession>A0ABT9Y5L1</accession>
<sequence length="194" mass="21337">MRQFTIERRTLETSIKTTINLDGTGKAAVDTKIGFFDHMLTLLAVHGLIDLNVTCDGDIEVDGHHTVEDIGIAMGDAFFSAVGDKKGIKRYGTFYIPMDEVLAMVSLDISNRPFLVFEAGELAPMIGSFDTQLAEEFFRAFAFHAGITLHIKVLYGKNSHHKIEAIFKALGHALREAVEKDPRVDGIPSSKGVL</sequence>
<dbReference type="SUPFAM" id="SSF54211">
    <property type="entry name" value="Ribosomal protein S5 domain 2-like"/>
    <property type="match status" value="2"/>
</dbReference>
<keyword evidence="3 5" id="KW-0368">Histidine biosynthesis</keyword>
<evidence type="ECO:0000256" key="5">
    <source>
        <dbReference type="HAMAP-Rule" id="MF_00076"/>
    </source>
</evidence>
<dbReference type="InterPro" id="IPR020568">
    <property type="entry name" value="Ribosomal_Su5_D2-typ_SF"/>
</dbReference>
<evidence type="ECO:0000256" key="6">
    <source>
        <dbReference type="RuleBase" id="RU000599"/>
    </source>
</evidence>
<keyword evidence="2 5" id="KW-0028">Amino-acid biosynthesis</keyword>
<comment type="catalytic activity">
    <reaction evidence="5 6">
        <text>D-erythro-1-(imidazol-4-yl)glycerol 3-phosphate = 3-(imidazol-4-yl)-2-oxopropyl phosphate + H2O</text>
        <dbReference type="Rhea" id="RHEA:11040"/>
        <dbReference type="ChEBI" id="CHEBI:15377"/>
        <dbReference type="ChEBI" id="CHEBI:57766"/>
        <dbReference type="ChEBI" id="CHEBI:58278"/>
        <dbReference type="EC" id="4.2.1.19"/>
    </reaction>
</comment>
<dbReference type="InterPro" id="IPR038494">
    <property type="entry name" value="IGPD_sf"/>
</dbReference>
<comment type="caution">
    <text evidence="7">The sequence shown here is derived from an EMBL/GenBank/DDBJ whole genome shotgun (WGS) entry which is preliminary data.</text>
</comment>
<dbReference type="HAMAP" id="MF_00076">
    <property type="entry name" value="HisB"/>
    <property type="match status" value="1"/>
</dbReference>
<proteinExistence type="inferred from homology"/>
<dbReference type="InterPro" id="IPR020565">
    <property type="entry name" value="ImidazoleglycerP_deHydtase_CS"/>
</dbReference>
<comment type="pathway">
    <text evidence="1 5 6">Amino-acid biosynthesis; L-histidine biosynthesis; L-histidine from 5-phospho-alpha-D-ribose 1-diphosphate: step 6/9.</text>
</comment>
<comment type="similarity">
    <text evidence="5 6">Belongs to the imidazoleglycerol-phosphate dehydratase family.</text>
</comment>
<dbReference type="PANTHER" id="PTHR23133">
    <property type="entry name" value="IMIDAZOLEGLYCEROL-PHOSPHATE DEHYDRATASE HIS7"/>
    <property type="match status" value="1"/>
</dbReference>
<evidence type="ECO:0000313" key="8">
    <source>
        <dbReference type="Proteomes" id="UP001239167"/>
    </source>
</evidence>
<evidence type="ECO:0000256" key="1">
    <source>
        <dbReference type="ARBA" id="ARBA00005047"/>
    </source>
</evidence>
<evidence type="ECO:0000256" key="2">
    <source>
        <dbReference type="ARBA" id="ARBA00022605"/>
    </source>
</evidence>
<reference evidence="7 8" key="1">
    <citation type="submission" date="2023-07" db="EMBL/GenBank/DDBJ databases">
        <title>Genomic Encyclopedia of Type Strains, Phase IV (KMG-IV): sequencing the most valuable type-strain genomes for metagenomic binning, comparative biology and taxonomic classification.</title>
        <authorList>
            <person name="Goeker M."/>
        </authorList>
    </citation>
    <scope>NUCLEOTIDE SEQUENCE [LARGE SCALE GENOMIC DNA]</scope>
    <source>
        <strain evidence="7 8">DSM 16980</strain>
    </source>
</reference>
<dbReference type="Pfam" id="PF00475">
    <property type="entry name" value="IGPD"/>
    <property type="match status" value="1"/>
</dbReference>